<accession>A0A5B7CJ06</accession>
<keyword evidence="2" id="KW-1185">Reference proteome</keyword>
<dbReference type="EMBL" id="VSRR010000040">
    <property type="protein sequence ID" value="MPC08694.1"/>
    <property type="molecule type" value="Genomic_DNA"/>
</dbReference>
<sequence length="102" mass="11324">MLRCGGETSESPCAEPAIAQQSIAVRRATLWNQLPDNLKNVTSQACLKSRVKSHPANHGTTSTGTPISLHEMYSSCSKLHHRTFICPKLNYQKQISVFDRVN</sequence>
<evidence type="ECO:0000313" key="2">
    <source>
        <dbReference type="Proteomes" id="UP000324222"/>
    </source>
</evidence>
<name>A0A5B7CJ06_PORTR</name>
<dbReference type="Proteomes" id="UP000324222">
    <property type="component" value="Unassembled WGS sequence"/>
</dbReference>
<evidence type="ECO:0000313" key="1">
    <source>
        <dbReference type="EMBL" id="MPC08694.1"/>
    </source>
</evidence>
<proteinExistence type="predicted"/>
<dbReference type="AlphaFoldDB" id="A0A5B7CJ06"/>
<gene>
    <name evidence="1" type="ORF">E2C01_001287</name>
</gene>
<comment type="caution">
    <text evidence="1">The sequence shown here is derived from an EMBL/GenBank/DDBJ whole genome shotgun (WGS) entry which is preliminary data.</text>
</comment>
<organism evidence="1 2">
    <name type="scientific">Portunus trituberculatus</name>
    <name type="common">Swimming crab</name>
    <name type="synonym">Neptunus trituberculatus</name>
    <dbReference type="NCBI Taxonomy" id="210409"/>
    <lineage>
        <taxon>Eukaryota</taxon>
        <taxon>Metazoa</taxon>
        <taxon>Ecdysozoa</taxon>
        <taxon>Arthropoda</taxon>
        <taxon>Crustacea</taxon>
        <taxon>Multicrustacea</taxon>
        <taxon>Malacostraca</taxon>
        <taxon>Eumalacostraca</taxon>
        <taxon>Eucarida</taxon>
        <taxon>Decapoda</taxon>
        <taxon>Pleocyemata</taxon>
        <taxon>Brachyura</taxon>
        <taxon>Eubrachyura</taxon>
        <taxon>Portunoidea</taxon>
        <taxon>Portunidae</taxon>
        <taxon>Portuninae</taxon>
        <taxon>Portunus</taxon>
    </lineage>
</organism>
<protein>
    <submittedName>
        <fullName evidence="1">Uncharacterized protein</fullName>
    </submittedName>
</protein>
<reference evidence="1 2" key="1">
    <citation type="submission" date="2019-05" db="EMBL/GenBank/DDBJ databases">
        <title>Another draft genome of Portunus trituberculatus and its Hox gene families provides insights of decapod evolution.</title>
        <authorList>
            <person name="Jeong J.-H."/>
            <person name="Song I."/>
            <person name="Kim S."/>
            <person name="Choi T."/>
            <person name="Kim D."/>
            <person name="Ryu S."/>
            <person name="Kim W."/>
        </authorList>
    </citation>
    <scope>NUCLEOTIDE SEQUENCE [LARGE SCALE GENOMIC DNA]</scope>
    <source>
        <tissue evidence="1">Muscle</tissue>
    </source>
</reference>